<dbReference type="Gene3D" id="3.20.20.80">
    <property type="entry name" value="Glycosidases"/>
    <property type="match status" value="1"/>
</dbReference>
<reference evidence="7" key="1">
    <citation type="submission" date="2021-03" db="EMBL/GenBank/DDBJ databases">
        <title>Chromosome level genome of the anhydrobiotic midge Polypedilum vanderplanki.</title>
        <authorList>
            <person name="Yoshida Y."/>
            <person name="Kikawada T."/>
            <person name="Gusev O."/>
        </authorList>
    </citation>
    <scope>NUCLEOTIDE SEQUENCE</scope>
    <source>
        <strain evidence="7">NIAS01</strain>
        <tissue evidence="7">Whole body or cell culture</tissue>
    </source>
</reference>
<dbReference type="Proteomes" id="UP001107558">
    <property type="component" value="Chromosome 3"/>
</dbReference>
<dbReference type="EMBL" id="JADBJN010000003">
    <property type="protein sequence ID" value="KAG5671230.1"/>
    <property type="molecule type" value="Genomic_DNA"/>
</dbReference>
<evidence type="ECO:0000256" key="2">
    <source>
        <dbReference type="ARBA" id="ARBA00022729"/>
    </source>
</evidence>
<feature type="signal peptide" evidence="6">
    <location>
        <begin position="1"/>
        <end position="16"/>
    </location>
</feature>
<dbReference type="PANTHER" id="PTHR10353">
    <property type="entry name" value="GLYCOSYL HYDROLASE"/>
    <property type="match status" value="1"/>
</dbReference>
<proteinExistence type="inferred from homology"/>
<evidence type="ECO:0000256" key="4">
    <source>
        <dbReference type="ARBA" id="ARBA00023295"/>
    </source>
</evidence>
<organism evidence="7 8">
    <name type="scientific">Polypedilum vanderplanki</name>
    <name type="common">Sleeping chironomid midge</name>
    <dbReference type="NCBI Taxonomy" id="319348"/>
    <lineage>
        <taxon>Eukaryota</taxon>
        <taxon>Metazoa</taxon>
        <taxon>Ecdysozoa</taxon>
        <taxon>Arthropoda</taxon>
        <taxon>Hexapoda</taxon>
        <taxon>Insecta</taxon>
        <taxon>Pterygota</taxon>
        <taxon>Neoptera</taxon>
        <taxon>Endopterygota</taxon>
        <taxon>Diptera</taxon>
        <taxon>Nematocera</taxon>
        <taxon>Chironomoidea</taxon>
        <taxon>Chironomidae</taxon>
        <taxon>Chironominae</taxon>
        <taxon>Polypedilum</taxon>
        <taxon>Polypedilum</taxon>
    </lineage>
</organism>
<evidence type="ECO:0008006" key="9">
    <source>
        <dbReference type="Google" id="ProtNLM"/>
    </source>
</evidence>
<evidence type="ECO:0000256" key="5">
    <source>
        <dbReference type="RuleBase" id="RU003690"/>
    </source>
</evidence>
<dbReference type="InterPro" id="IPR001360">
    <property type="entry name" value="Glyco_hydro_1"/>
</dbReference>
<evidence type="ECO:0000256" key="3">
    <source>
        <dbReference type="ARBA" id="ARBA00022801"/>
    </source>
</evidence>
<evidence type="ECO:0000256" key="1">
    <source>
        <dbReference type="ARBA" id="ARBA00010838"/>
    </source>
</evidence>
<accession>A0A9J6BP87</accession>
<keyword evidence="4" id="KW-0326">Glycosidase</keyword>
<comment type="similarity">
    <text evidence="1 5">Belongs to the glycosyl hydrolase 1 family.</text>
</comment>
<sequence length="355" mass="40854">MKTLIFITILIVTVSSEIKRYSFPDDFLFGAATASYQIEGAWNVDGKIPSIWDTASHRNPSSVDDGSTGDDAGMSYYYYEKDIQALKDIGFKVYRFSIAWTRMLTKSNQVNQKGIDYYNKLIDRLKEEGIEPMLSLDLPQYLQDLGGWTNPRIVKYFEIFADLAFKSFGDRVKEWITFNEPSVFCDEGYGWALHAPEIRTDKNIGNYLCTHHCLLAHASAYRMYKEKIFPSQQGKVGICLNSGFNYPYNSTVTQETVDKAVNFYLGRFANAIFTEEAQIESFKRSADFLAINYYSSNFVVPFDLLPGWDPAGSDNEIWGFHDPAIWKRAKSVWLYQVPDGLRDLLIWIKDHYNIH</sequence>
<keyword evidence="2 6" id="KW-0732">Signal</keyword>
<keyword evidence="8" id="KW-1185">Reference proteome</keyword>
<dbReference type="SUPFAM" id="SSF51445">
    <property type="entry name" value="(Trans)glycosidases"/>
    <property type="match status" value="1"/>
</dbReference>
<dbReference type="GO" id="GO:0005975">
    <property type="term" value="P:carbohydrate metabolic process"/>
    <property type="evidence" value="ECO:0007669"/>
    <property type="project" value="InterPro"/>
</dbReference>
<gene>
    <name evidence="7" type="ORF">PVAND_001439</name>
</gene>
<dbReference type="OrthoDB" id="65569at2759"/>
<protein>
    <recommendedName>
        <fullName evidence="9">Glycoside hydrolase</fullName>
    </recommendedName>
</protein>
<comment type="caution">
    <text evidence="7">The sequence shown here is derived from an EMBL/GenBank/DDBJ whole genome shotgun (WGS) entry which is preliminary data.</text>
</comment>
<evidence type="ECO:0000313" key="7">
    <source>
        <dbReference type="EMBL" id="KAG5671230.1"/>
    </source>
</evidence>
<dbReference type="Pfam" id="PF00232">
    <property type="entry name" value="Glyco_hydro_1"/>
    <property type="match status" value="2"/>
</dbReference>
<evidence type="ECO:0000313" key="8">
    <source>
        <dbReference type="Proteomes" id="UP001107558"/>
    </source>
</evidence>
<dbReference type="GO" id="GO:0008422">
    <property type="term" value="F:beta-glucosidase activity"/>
    <property type="evidence" value="ECO:0007669"/>
    <property type="project" value="TreeGrafter"/>
</dbReference>
<dbReference type="AlphaFoldDB" id="A0A9J6BP87"/>
<dbReference type="InterPro" id="IPR017853">
    <property type="entry name" value="GH"/>
</dbReference>
<feature type="chain" id="PRO_5039921571" description="Glycoside hydrolase" evidence="6">
    <location>
        <begin position="17"/>
        <end position="355"/>
    </location>
</feature>
<evidence type="ECO:0000256" key="6">
    <source>
        <dbReference type="SAM" id="SignalP"/>
    </source>
</evidence>
<name>A0A9J6BP87_POLVA</name>
<dbReference type="PANTHER" id="PTHR10353:SF36">
    <property type="entry name" value="LP05116P"/>
    <property type="match status" value="1"/>
</dbReference>
<dbReference type="PROSITE" id="PS00653">
    <property type="entry name" value="GLYCOSYL_HYDROL_F1_2"/>
    <property type="match status" value="1"/>
</dbReference>
<dbReference type="InterPro" id="IPR033132">
    <property type="entry name" value="GH_1_N_CS"/>
</dbReference>
<keyword evidence="3" id="KW-0378">Hydrolase</keyword>